<evidence type="ECO:0000313" key="2">
    <source>
        <dbReference type="EMBL" id="OGK40578.1"/>
    </source>
</evidence>
<keyword evidence="1" id="KW-0812">Transmembrane</keyword>
<evidence type="ECO:0000256" key="1">
    <source>
        <dbReference type="SAM" id="Phobius"/>
    </source>
</evidence>
<evidence type="ECO:0008006" key="4">
    <source>
        <dbReference type="Google" id="ProtNLM"/>
    </source>
</evidence>
<dbReference type="EMBL" id="MGAE01000002">
    <property type="protein sequence ID" value="OGK40578.1"/>
    <property type="molecule type" value="Genomic_DNA"/>
</dbReference>
<organism evidence="2 3">
    <name type="scientific">Candidatus Roizmanbacteria bacterium RIFCSPHIGHO2_12_FULL_44_10</name>
    <dbReference type="NCBI Taxonomy" id="1802054"/>
    <lineage>
        <taxon>Bacteria</taxon>
        <taxon>Candidatus Roizmaniibacteriota</taxon>
    </lineage>
</organism>
<feature type="transmembrane region" description="Helical" evidence="1">
    <location>
        <begin position="210"/>
        <end position="232"/>
    </location>
</feature>
<protein>
    <recommendedName>
        <fullName evidence="4">Glycosyltransferase RgtA/B/C/D-like domain-containing protein</fullName>
    </recommendedName>
</protein>
<sequence length="381" mass="43663">MAENITLFISLCGLYLLITPLTKRGALLAGLLGVSMSLIKFSNAPLTITFYCLYGYRVFKSKSKKKVISSFLLSTGFAILVLALYLSMTKILVGHKNLSAGISFSPEHFTLNFMPYLKILVGQPERFLWFQNNLISPVVALVSLIGMGIGLWTTTLRKNSLYLLIYGLGTLVFMSFFYLRDIRYILTIYPLMLIFAGVTFIFVKNRFGTAATIVLMILVTGAYLLVPGFGYIPGERAIITFKKQVGLNLRHAETPWNYNATQEFNAYFAKNPSKKEKPYLATFLPPYYVNYYSQGDYKYLPLSMGQEFFREKQNAPKVFLISLEEYYRNLLAEGHEIYISPYYKGNLRSWEKDYNDLTKKFHLELVRKGCFDTCNIYKLSL</sequence>
<dbReference type="Proteomes" id="UP000179024">
    <property type="component" value="Unassembled WGS sequence"/>
</dbReference>
<dbReference type="AlphaFoldDB" id="A0A1F7IB53"/>
<keyword evidence="1" id="KW-1133">Transmembrane helix</keyword>
<feature type="transmembrane region" description="Helical" evidence="1">
    <location>
        <begin position="28"/>
        <end position="56"/>
    </location>
</feature>
<gene>
    <name evidence="2" type="ORF">A3F34_01735</name>
</gene>
<name>A0A1F7IB53_9BACT</name>
<reference evidence="2 3" key="1">
    <citation type="journal article" date="2016" name="Nat. Commun.">
        <title>Thousands of microbial genomes shed light on interconnected biogeochemical processes in an aquifer system.</title>
        <authorList>
            <person name="Anantharaman K."/>
            <person name="Brown C.T."/>
            <person name="Hug L.A."/>
            <person name="Sharon I."/>
            <person name="Castelle C.J."/>
            <person name="Probst A.J."/>
            <person name="Thomas B.C."/>
            <person name="Singh A."/>
            <person name="Wilkins M.J."/>
            <person name="Karaoz U."/>
            <person name="Brodie E.L."/>
            <person name="Williams K.H."/>
            <person name="Hubbard S.S."/>
            <person name="Banfield J.F."/>
        </authorList>
    </citation>
    <scope>NUCLEOTIDE SEQUENCE [LARGE SCALE GENOMIC DNA]</scope>
</reference>
<feature type="transmembrane region" description="Helical" evidence="1">
    <location>
        <begin position="134"/>
        <end position="154"/>
    </location>
</feature>
<feature type="transmembrane region" description="Helical" evidence="1">
    <location>
        <begin position="161"/>
        <end position="178"/>
    </location>
</feature>
<proteinExistence type="predicted"/>
<comment type="caution">
    <text evidence="2">The sequence shown here is derived from an EMBL/GenBank/DDBJ whole genome shotgun (WGS) entry which is preliminary data.</text>
</comment>
<feature type="transmembrane region" description="Helical" evidence="1">
    <location>
        <begin position="68"/>
        <end position="88"/>
    </location>
</feature>
<accession>A0A1F7IB53</accession>
<evidence type="ECO:0000313" key="3">
    <source>
        <dbReference type="Proteomes" id="UP000179024"/>
    </source>
</evidence>
<keyword evidence="1" id="KW-0472">Membrane</keyword>
<feature type="transmembrane region" description="Helical" evidence="1">
    <location>
        <begin position="184"/>
        <end position="203"/>
    </location>
</feature>
<feature type="transmembrane region" description="Helical" evidence="1">
    <location>
        <begin position="5"/>
        <end position="22"/>
    </location>
</feature>